<sequence>MMGTFFSVFSTIFMPLTSGGVPSTTFFIDDLGGMPPAESVCLSRTRALQCYTCDQLSSSHVFVFK</sequence>
<feature type="signal peptide" evidence="1">
    <location>
        <begin position="1"/>
        <end position="19"/>
    </location>
</feature>
<dbReference type="AlphaFoldDB" id="A0A843WGV6"/>
<comment type="caution">
    <text evidence="2">The sequence shown here is derived from an EMBL/GenBank/DDBJ whole genome shotgun (WGS) entry which is preliminary data.</text>
</comment>
<evidence type="ECO:0000313" key="3">
    <source>
        <dbReference type="Proteomes" id="UP000652761"/>
    </source>
</evidence>
<accession>A0A843WGV6</accession>
<dbReference type="Proteomes" id="UP000652761">
    <property type="component" value="Unassembled WGS sequence"/>
</dbReference>
<evidence type="ECO:0000313" key="2">
    <source>
        <dbReference type="EMBL" id="MQM05968.1"/>
    </source>
</evidence>
<name>A0A843WGV6_COLES</name>
<organism evidence="2 3">
    <name type="scientific">Colocasia esculenta</name>
    <name type="common">Wild taro</name>
    <name type="synonym">Arum esculentum</name>
    <dbReference type="NCBI Taxonomy" id="4460"/>
    <lineage>
        <taxon>Eukaryota</taxon>
        <taxon>Viridiplantae</taxon>
        <taxon>Streptophyta</taxon>
        <taxon>Embryophyta</taxon>
        <taxon>Tracheophyta</taxon>
        <taxon>Spermatophyta</taxon>
        <taxon>Magnoliopsida</taxon>
        <taxon>Liliopsida</taxon>
        <taxon>Araceae</taxon>
        <taxon>Aroideae</taxon>
        <taxon>Colocasieae</taxon>
        <taxon>Colocasia</taxon>
    </lineage>
</organism>
<feature type="chain" id="PRO_5033042104" description="Secreted protein" evidence="1">
    <location>
        <begin position="20"/>
        <end position="65"/>
    </location>
</feature>
<evidence type="ECO:0000256" key="1">
    <source>
        <dbReference type="SAM" id="SignalP"/>
    </source>
</evidence>
<protein>
    <recommendedName>
        <fullName evidence="4">Secreted protein</fullName>
    </recommendedName>
</protein>
<gene>
    <name evidence="2" type="ORF">Taro_038787</name>
</gene>
<keyword evidence="1" id="KW-0732">Signal</keyword>
<evidence type="ECO:0008006" key="4">
    <source>
        <dbReference type="Google" id="ProtNLM"/>
    </source>
</evidence>
<proteinExistence type="predicted"/>
<dbReference type="EMBL" id="NMUH01003510">
    <property type="protein sequence ID" value="MQM05968.1"/>
    <property type="molecule type" value="Genomic_DNA"/>
</dbReference>
<keyword evidence="3" id="KW-1185">Reference proteome</keyword>
<reference evidence="2" key="1">
    <citation type="submission" date="2017-07" db="EMBL/GenBank/DDBJ databases">
        <title>Taro Niue Genome Assembly and Annotation.</title>
        <authorList>
            <person name="Atibalentja N."/>
            <person name="Keating K."/>
            <person name="Fields C.J."/>
        </authorList>
    </citation>
    <scope>NUCLEOTIDE SEQUENCE</scope>
    <source>
        <strain evidence="2">Niue_2</strain>
        <tissue evidence="2">Leaf</tissue>
    </source>
</reference>